<evidence type="ECO:0000256" key="12">
    <source>
        <dbReference type="SAM" id="Phobius"/>
    </source>
</evidence>
<dbReference type="EMBL" id="PXZH01000002">
    <property type="protein sequence ID" value="RST89289.1"/>
    <property type="molecule type" value="Genomic_DNA"/>
</dbReference>
<dbReference type="SMART" id="SM00387">
    <property type="entry name" value="HATPase_c"/>
    <property type="match status" value="1"/>
</dbReference>
<organism evidence="14 15">
    <name type="scientific">Vagococcus humatus</name>
    <dbReference type="NCBI Taxonomy" id="1889241"/>
    <lineage>
        <taxon>Bacteria</taxon>
        <taxon>Bacillati</taxon>
        <taxon>Bacillota</taxon>
        <taxon>Bacilli</taxon>
        <taxon>Lactobacillales</taxon>
        <taxon>Enterococcaceae</taxon>
        <taxon>Vagococcus</taxon>
    </lineage>
</organism>
<keyword evidence="9 12" id="KW-1133">Transmembrane helix</keyword>
<dbReference type="InterPro" id="IPR005467">
    <property type="entry name" value="His_kinase_dom"/>
</dbReference>
<dbReference type="SUPFAM" id="SSF47384">
    <property type="entry name" value="Homodimeric domain of signal transducing histidine kinase"/>
    <property type="match status" value="1"/>
</dbReference>
<dbReference type="GO" id="GO:0005886">
    <property type="term" value="C:plasma membrane"/>
    <property type="evidence" value="ECO:0007669"/>
    <property type="project" value="UniProtKB-SubCell"/>
</dbReference>
<dbReference type="SMART" id="SM00388">
    <property type="entry name" value="HisKA"/>
    <property type="match status" value="1"/>
</dbReference>
<comment type="subcellular location">
    <subcellularLocation>
        <location evidence="2">Cell membrane</location>
        <topology evidence="2">Multi-pass membrane protein</topology>
    </subcellularLocation>
</comment>
<evidence type="ECO:0000256" key="10">
    <source>
        <dbReference type="ARBA" id="ARBA00023012"/>
    </source>
</evidence>
<comment type="caution">
    <text evidence="14">The sequence shown here is derived from an EMBL/GenBank/DDBJ whole genome shotgun (WGS) entry which is preliminary data.</text>
</comment>
<keyword evidence="4" id="KW-1003">Cell membrane</keyword>
<keyword evidence="8 14" id="KW-0418">Kinase</keyword>
<dbReference type="AlphaFoldDB" id="A0A3R9YJL4"/>
<keyword evidence="5" id="KW-0597">Phosphoprotein</keyword>
<dbReference type="Proteomes" id="UP000277864">
    <property type="component" value="Unassembled WGS sequence"/>
</dbReference>
<accession>A0A3R9YJL4</accession>
<dbReference type="EC" id="2.7.13.3" evidence="3"/>
<name>A0A3R9YJL4_9ENTE</name>
<dbReference type="PANTHER" id="PTHR45453">
    <property type="entry name" value="PHOSPHATE REGULON SENSOR PROTEIN PHOR"/>
    <property type="match status" value="1"/>
</dbReference>
<dbReference type="CDD" id="cd00082">
    <property type="entry name" value="HisKA"/>
    <property type="match status" value="1"/>
</dbReference>
<dbReference type="InterPro" id="IPR036890">
    <property type="entry name" value="HATPase_C_sf"/>
</dbReference>
<dbReference type="InterPro" id="IPR036097">
    <property type="entry name" value="HisK_dim/P_sf"/>
</dbReference>
<dbReference type="RefSeq" id="WP_125943223.1">
    <property type="nucleotide sequence ID" value="NZ_PXZH01000002.1"/>
</dbReference>
<evidence type="ECO:0000256" key="6">
    <source>
        <dbReference type="ARBA" id="ARBA00022679"/>
    </source>
</evidence>
<dbReference type="GO" id="GO:0016036">
    <property type="term" value="P:cellular response to phosphate starvation"/>
    <property type="evidence" value="ECO:0007669"/>
    <property type="project" value="TreeGrafter"/>
</dbReference>
<dbReference type="PANTHER" id="PTHR45453:SF2">
    <property type="entry name" value="HISTIDINE KINASE"/>
    <property type="match status" value="1"/>
</dbReference>
<evidence type="ECO:0000256" key="9">
    <source>
        <dbReference type="ARBA" id="ARBA00022989"/>
    </source>
</evidence>
<proteinExistence type="predicted"/>
<keyword evidence="11 12" id="KW-0472">Membrane</keyword>
<dbReference type="GO" id="GO:0004721">
    <property type="term" value="F:phosphoprotein phosphatase activity"/>
    <property type="evidence" value="ECO:0007669"/>
    <property type="project" value="TreeGrafter"/>
</dbReference>
<evidence type="ECO:0000256" key="5">
    <source>
        <dbReference type="ARBA" id="ARBA00022553"/>
    </source>
</evidence>
<feature type="domain" description="Histidine kinase" evidence="13">
    <location>
        <begin position="126"/>
        <end position="336"/>
    </location>
</feature>
<dbReference type="InterPro" id="IPR050351">
    <property type="entry name" value="BphY/WalK/GraS-like"/>
</dbReference>
<dbReference type="GO" id="GO:0000155">
    <property type="term" value="F:phosphorelay sensor kinase activity"/>
    <property type="evidence" value="ECO:0007669"/>
    <property type="project" value="InterPro"/>
</dbReference>
<evidence type="ECO:0000313" key="14">
    <source>
        <dbReference type="EMBL" id="RST89289.1"/>
    </source>
</evidence>
<feature type="transmembrane region" description="Helical" evidence="12">
    <location>
        <begin position="36"/>
        <end position="58"/>
    </location>
</feature>
<dbReference type="InterPro" id="IPR003661">
    <property type="entry name" value="HisK_dim/P_dom"/>
</dbReference>
<keyword evidence="6" id="KW-0808">Transferase</keyword>
<keyword evidence="10" id="KW-0902">Two-component regulatory system</keyword>
<evidence type="ECO:0000256" key="8">
    <source>
        <dbReference type="ARBA" id="ARBA00022777"/>
    </source>
</evidence>
<dbReference type="Pfam" id="PF00512">
    <property type="entry name" value="HisKA"/>
    <property type="match status" value="1"/>
</dbReference>
<dbReference type="PRINTS" id="PR00344">
    <property type="entry name" value="BCTRLSENSOR"/>
</dbReference>
<evidence type="ECO:0000256" key="2">
    <source>
        <dbReference type="ARBA" id="ARBA00004651"/>
    </source>
</evidence>
<feature type="transmembrane region" description="Helical" evidence="12">
    <location>
        <begin position="12"/>
        <end position="30"/>
    </location>
</feature>
<evidence type="ECO:0000256" key="4">
    <source>
        <dbReference type="ARBA" id="ARBA00022475"/>
    </source>
</evidence>
<evidence type="ECO:0000256" key="1">
    <source>
        <dbReference type="ARBA" id="ARBA00000085"/>
    </source>
</evidence>
<dbReference type="InterPro" id="IPR004358">
    <property type="entry name" value="Sig_transdc_His_kin-like_C"/>
</dbReference>
<dbReference type="Gene3D" id="3.30.565.10">
    <property type="entry name" value="Histidine kinase-like ATPase, C-terminal domain"/>
    <property type="match status" value="1"/>
</dbReference>
<gene>
    <name evidence="14" type="ORF">C7P63_05815</name>
</gene>
<dbReference type="OrthoDB" id="9780487at2"/>
<keyword evidence="15" id="KW-1185">Reference proteome</keyword>
<sequence>MSFFHFLIDQLATLIFTLILWLLSCLIIWLTPDVIFSWETVAYLAVLYSIVLTIHLLIRYSKKKNWWSFFKKTQEEQDYFTNYLELAQSHEDILIQEYLNQAINEHRDILTKTLNKQQEQQEFIDSWVHEIKLPLASLRLLGEALQDDLTDQHFYQMEHSLKQIESYVDQVLYYARLDSFSKDYLIQECQLKQLIIPILRENAHYFIQKNLHYEMIGEDQVVLTDQKWLSFILKQIISNSIKYTAEGGSLKIKLYQNSQGTWLSIEDNGIGIPLHEQRRIFDKGFTGSHGRSLNKQSTGLGLYLAKELCEKLGHQIFVESELNQGTTIQILFPYLTYFTQDNEEKLISSH</sequence>
<dbReference type="Gene3D" id="1.10.287.130">
    <property type="match status" value="1"/>
</dbReference>
<protein>
    <recommendedName>
        <fullName evidence="3">histidine kinase</fullName>
        <ecNumber evidence="3">2.7.13.3</ecNumber>
    </recommendedName>
</protein>
<evidence type="ECO:0000256" key="3">
    <source>
        <dbReference type="ARBA" id="ARBA00012438"/>
    </source>
</evidence>
<reference evidence="14 15" key="1">
    <citation type="submission" date="2018-03" db="EMBL/GenBank/DDBJ databases">
        <authorList>
            <person name="Gulvik C.A."/>
        </authorList>
    </citation>
    <scope>NUCLEOTIDE SEQUENCE [LARGE SCALE GENOMIC DNA]</scope>
    <source>
        <strain evidence="14 15">JCM 31581</strain>
    </source>
</reference>
<evidence type="ECO:0000313" key="15">
    <source>
        <dbReference type="Proteomes" id="UP000277864"/>
    </source>
</evidence>
<evidence type="ECO:0000256" key="11">
    <source>
        <dbReference type="ARBA" id="ARBA00023136"/>
    </source>
</evidence>
<keyword evidence="7 12" id="KW-0812">Transmembrane</keyword>
<comment type="catalytic activity">
    <reaction evidence="1">
        <text>ATP + protein L-histidine = ADP + protein N-phospho-L-histidine.</text>
        <dbReference type="EC" id="2.7.13.3"/>
    </reaction>
</comment>
<dbReference type="PROSITE" id="PS50109">
    <property type="entry name" value="HIS_KIN"/>
    <property type="match status" value="1"/>
</dbReference>
<dbReference type="Pfam" id="PF02518">
    <property type="entry name" value="HATPase_c"/>
    <property type="match status" value="1"/>
</dbReference>
<dbReference type="SUPFAM" id="SSF55874">
    <property type="entry name" value="ATPase domain of HSP90 chaperone/DNA topoisomerase II/histidine kinase"/>
    <property type="match status" value="1"/>
</dbReference>
<dbReference type="InterPro" id="IPR003594">
    <property type="entry name" value="HATPase_dom"/>
</dbReference>
<evidence type="ECO:0000256" key="7">
    <source>
        <dbReference type="ARBA" id="ARBA00022692"/>
    </source>
</evidence>
<evidence type="ECO:0000259" key="13">
    <source>
        <dbReference type="PROSITE" id="PS50109"/>
    </source>
</evidence>